<reference evidence="10" key="1">
    <citation type="submission" date="2013-07" db="EMBL/GenBank/DDBJ databases">
        <title>Sub-species coevolution in mutualistic symbiosis.</title>
        <authorList>
            <person name="Murfin K."/>
            <person name="Klassen J."/>
            <person name="Lee M."/>
            <person name="Forst S."/>
            <person name="Stock P."/>
            <person name="Goodrich-Blair H."/>
        </authorList>
    </citation>
    <scope>NUCLEOTIDE SEQUENCE [LARGE SCALE GENOMIC DNA]</scope>
    <source>
        <strain evidence="10">Puntauvense</strain>
    </source>
</reference>
<dbReference type="Proteomes" id="UP000028511">
    <property type="component" value="Unassembled WGS sequence"/>
</dbReference>
<dbReference type="AlphaFoldDB" id="A0A077NCJ5"/>
<sequence length="494" mass="55841">MQGKKIGYLIGGAILATSYLAQAETLQPDPAWQQGKLENGFSWQALQTPQRPNDRIQLRLIVKTGSLAEKTQQQGYTYLIPKVVLFSSKDLSSQKLENLWRNAIDSKNPLPPAIVSYDFTLYSLSLPNNRPDLLKDALVWLSDIAGGAVFTPETLAQAMKATDQSVATLPADIQDPVWRMRLQGSTLLDHDPGTSVSVPVDVKKVEAFYRQWYTPDAMTLYVAGHVDSRVLSERINQAFSPLKGKRQTPVAVATLLPLKSETLGVVSDKAQQDRLSLVWNLNWQPINDSQTLFQYWLNDLAREALYRYLQLGREEKQADMKLDLDCRILYQRANCFLNMETSSDKLTESTLYLASELASLRENGLPQEQFDELYAQKRLQLQQLFAVYARTNTDLLINQRLISQQNNVIDIAPEQFQRLRQTFLSSLTPPLLNKKLKEMLSQDISFILVQPKDETAVNVNQLRNGFNQIMRPGPVPETPDVDTKQAADIKKGAE</sequence>
<evidence type="ECO:0000313" key="10">
    <source>
        <dbReference type="EMBL" id="CDG95655.1"/>
    </source>
</evidence>
<keyword evidence="7" id="KW-0732">Signal</keyword>
<evidence type="ECO:0000259" key="8">
    <source>
        <dbReference type="Pfam" id="PF00675"/>
    </source>
</evidence>
<dbReference type="InterPro" id="IPR011765">
    <property type="entry name" value="Pept_M16_N"/>
</dbReference>
<comment type="similarity">
    <text evidence="1">Belongs to the peptidase M16 family.</text>
</comment>
<dbReference type="InterPro" id="IPR050626">
    <property type="entry name" value="Peptidase_M16"/>
</dbReference>
<dbReference type="GO" id="GO:0008237">
    <property type="term" value="F:metallopeptidase activity"/>
    <property type="evidence" value="ECO:0007669"/>
    <property type="project" value="UniProtKB-KW"/>
</dbReference>
<evidence type="ECO:0000256" key="2">
    <source>
        <dbReference type="ARBA" id="ARBA00022670"/>
    </source>
</evidence>
<dbReference type="InterPro" id="IPR007863">
    <property type="entry name" value="Peptidase_M16_C"/>
</dbReference>
<proteinExistence type="inferred from homology"/>
<keyword evidence="3 10" id="KW-0378">Hydrolase</keyword>
<feature type="region of interest" description="Disordered" evidence="6">
    <location>
        <begin position="470"/>
        <end position="494"/>
    </location>
</feature>
<dbReference type="Pfam" id="PF05193">
    <property type="entry name" value="Peptidase_M16_C"/>
    <property type="match status" value="1"/>
</dbReference>
<dbReference type="HOGENOM" id="CLU_043932_0_0_6"/>
<dbReference type="Pfam" id="PF00675">
    <property type="entry name" value="Peptidase_M16"/>
    <property type="match status" value="1"/>
</dbReference>
<keyword evidence="5" id="KW-0482">Metalloprotease</keyword>
<dbReference type="PANTHER" id="PTHR43690:SF17">
    <property type="entry name" value="PROTEIN YHJJ"/>
    <property type="match status" value="1"/>
</dbReference>
<accession>A0A077NCJ5</accession>
<dbReference type="GO" id="GO:0046872">
    <property type="term" value="F:metal ion binding"/>
    <property type="evidence" value="ECO:0007669"/>
    <property type="project" value="InterPro"/>
</dbReference>
<evidence type="ECO:0000256" key="5">
    <source>
        <dbReference type="ARBA" id="ARBA00023049"/>
    </source>
</evidence>
<dbReference type="PANTHER" id="PTHR43690">
    <property type="entry name" value="NARDILYSIN"/>
    <property type="match status" value="1"/>
</dbReference>
<feature type="signal peptide" evidence="7">
    <location>
        <begin position="1"/>
        <end position="23"/>
    </location>
</feature>
<dbReference type="Gene3D" id="3.30.830.10">
    <property type="entry name" value="Metalloenzyme, LuxS/M16 peptidase-like"/>
    <property type="match status" value="2"/>
</dbReference>
<dbReference type="SUPFAM" id="SSF63411">
    <property type="entry name" value="LuxS/MPP-like metallohydrolase"/>
    <property type="match status" value="1"/>
</dbReference>
<dbReference type="RefSeq" id="WP_038191574.1">
    <property type="nucleotide sequence ID" value="NZ_CAWLWN010000133.1"/>
</dbReference>
<gene>
    <name evidence="10" type="primary">yhjJ</name>
    <name evidence="10" type="ORF">XBP1_1450058</name>
</gene>
<dbReference type="InterPro" id="IPR011249">
    <property type="entry name" value="Metalloenz_LuxS/M16"/>
</dbReference>
<evidence type="ECO:0000256" key="3">
    <source>
        <dbReference type="ARBA" id="ARBA00022801"/>
    </source>
</evidence>
<evidence type="ECO:0000256" key="1">
    <source>
        <dbReference type="ARBA" id="ARBA00007261"/>
    </source>
</evidence>
<evidence type="ECO:0000259" key="9">
    <source>
        <dbReference type="Pfam" id="PF05193"/>
    </source>
</evidence>
<feature type="domain" description="Peptidase M16 C-terminal" evidence="9">
    <location>
        <begin position="200"/>
        <end position="373"/>
    </location>
</feature>
<dbReference type="GO" id="GO:0006508">
    <property type="term" value="P:proteolysis"/>
    <property type="evidence" value="ECO:0007669"/>
    <property type="project" value="UniProtKB-KW"/>
</dbReference>
<evidence type="ECO:0000256" key="4">
    <source>
        <dbReference type="ARBA" id="ARBA00022833"/>
    </source>
</evidence>
<feature type="compositionally biased region" description="Basic and acidic residues" evidence="6">
    <location>
        <begin position="481"/>
        <end position="494"/>
    </location>
</feature>
<feature type="chain" id="PRO_5001721428" evidence="7">
    <location>
        <begin position="24"/>
        <end position="494"/>
    </location>
</feature>
<dbReference type="EMBL" id="CBSW010000052">
    <property type="protein sequence ID" value="CDG95655.1"/>
    <property type="molecule type" value="Genomic_DNA"/>
</dbReference>
<comment type="caution">
    <text evidence="10">The sequence shown here is derived from an EMBL/GenBank/DDBJ whole genome shotgun (WGS) entry which is preliminary data.</text>
</comment>
<evidence type="ECO:0000313" key="11">
    <source>
        <dbReference type="Proteomes" id="UP000028511"/>
    </source>
</evidence>
<name>A0A077NCJ5_XENBV</name>
<keyword evidence="2" id="KW-0645">Protease</keyword>
<feature type="domain" description="Peptidase M16 N-terminal" evidence="8">
    <location>
        <begin position="52"/>
        <end position="171"/>
    </location>
</feature>
<organism evidence="10 11">
    <name type="scientific">Xenorhabdus bovienii str. puntauvense</name>
    <dbReference type="NCBI Taxonomy" id="1398201"/>
    <lineage>
        <taxon>Bacteria</taxon>
        <taxon>Pseudomonadati</taxon>
        <taxon>Pseudomonadota</taxon>
        <taxon>Gammaproteobacteria</taxon>
        <taxon>Enterobacterales</taxon>
        <taxon>Morganellaceae</taxon>
        <taxon>Xenorhabdus</taxon>
    </lineage>
</organism>
<protein>
    <submittedName>
        <fullName evidence="10">Putative peptidase with LuxS/MPP-like metallohydrolase domain</fullName>
    </submittedName>
</protein>
<evidence type="ECO:0000256" key="6">
    <source>
        <dbReference type="SAM" id="MobiDB-lite"/>
    </source>
</evidence>
<keyword evidence="4" id="KW-0862">Zinc</keyword>
<evidence type="ECO:0000256" key="7">
    <source>
        <dbReference type="SAM" id="SignalP"/>
    </source>
</evidence>